<organism evidence="2">
    <name type="scientific">Coccidioides posadasii (strain RMSCC 757 / Silveira)</name>
    <name type="common">Valley fever fungus</name>
    <dbReference type="NCBI Taxonomy" id="443226"/>
    <lineage>
        <taxon>Eukaryota</taxon>
        <taxon>Fungi</taxon>
        <taxon>Dikarya</taxon>
        <taxon>Ascomycota</taxon>
        <taxon>Pezizomycotina</taxon>
        <taxon>Eurotiomycetes</taxon>
        <taxon>Eurotiomycetidae</taxon>
        <taxon>Onygenales</taxon>
        <taxon>Onygenaceae</taxon>
        <taxon>Coccidioides</taxon>
    </lineage>
</organism>
<dbReference type="EMBL" id="GL636525">
    <property type="protein sequence ID" value="EFW13311.1"/>
    <property type="molecule type" value="Genomic_DNA"/>
</dbReference>
<dbReference type="Proteomes" id="UP000002497">
    <property type="component" value="Unassembled WGS sequence"/>
</dbReference>
<reference evidence="2" key="1">
    <citation type="journal article" date="2010" name="Genome Res.">
        <title>Population genomic sequencing of Coccidioides fungi reveals recent hybridization and transposon control.</title>
        <authorList>
            <person name="Neafsey D.E."/>
            <person name="Barker B.M."/>
            <person name="Sharpton T.J."/>
            <person name="Stajich J.E."/>
            <person name="Park D.J."/>
            <person name="Whiston E."/>
            <person name="Hung C.-Y."/>
            <person name="McMahan C."/>
            <person name="White J."/>
            <person name="Sykes S."/>
            <person name="Heiman D."/>
            <person name="Young S."/>
            <person name="Zeng Q."/>
            <person name="Abouelleil A."/>
            <person name="Aftuck L."/>
            <person name="Bessette D."/>
            <person name="Brown A."/>
            <person name="FitzGerald M."/>
            <person name="Lui A."/>
            <person name="Macdonald J.P."/>
            <person name="Priest M."/>
            <person name="Orbach M.J."/>
            <person name="Galgiani J.N."/>
            <person name="Kirkland T.N."/>
            <person name="Cole G.T."/>
            <person name="Birren B.W."/>
            <person name="Henn M.R."/>
            <person name="Taylor J.W."/>
            <person name="Rounsley S.D."/>
        </authorList>
    </citation>
    <scope>NUCLEOTIDE SEQUENCE [LARGE SCALE GENOMIC DNA]</scope>
    <source>
        <strain evidence="2">RMSCC 757 / Silveira</strain>
    </source>
</reference>
<dbReference type="AlphaFoldDB" id="E9DJX3"/>
<evidence type="ECO:0000313" key="2">
    <source>
        <dbReference type="Proteomes" id="UP000002497"/>
    </source>
</evidence>
<dbReference type="STRING" id="443226.E9DJX3"/>
<sequence>MNVEGMNVEGMNVEGMNVEGMNVEGMNVEGMNVEGMNVEGMNVEGMNVEGMGHIRLAEWAVHGAPTIESLVSEIQKLQLDVLHESEKRQLLDSYVFIRPAKEPQAIVLRRKYVWAIIGNVAPILKELDRLASLDVWISFNEQKKKFIVKDFALELEVYTQDSALFDKAG</sequence>
<evidence type="ECO:0000313" key="1">
    <source>
        <dbReference type="EMBL" id="EFW13311.1"/>
    </source>
</evidence>
<reference evidence="2" key="2">
    <citation type="submission" date="2010-03" db="EMBL/GenBank/DDBJ databases">
        <title>The genome sequence of Coccidioides posadasii strain Silveira.</title>
        <authorList>
            <consortium name="The Broad Institute Genome Sequencing Center for Infectious Disease"/>
            <person name="Neafsey D."/>
            <person name="Orbach M."/>
            <person name="Henn M.R."/>
            <person name="Cole G.T."/>
            <person name="Galgiani J."/>
            <person name="Gardner M.J."/>
            <person name="Kirkland T.N."/>
            <person name="Taylor J.W."/>
            <person name="Young S.K."/>
            <person name="Zeng Q."/>
            <person name="Koehrsen M."/>
            <person name="Alvarado L."/>
            <person name="Berlin A."/>
            <person name="Borenstein D."/>
            <person name="Chapman S.B."/>
            <person name="Chen Z."/>
            <person name="Engels R."/>
            <person name="Freedman E."/>
            <person name="Gellesch M."/>
            <person name="Goldberg J."/>
            <person name="Griggs A."/>
            <person name="Gujja S."/>
            <person name="Heilman E."/>
            <person name="Heiman D."/>
            <person name="Howarth C."/>
            <person name="Jen D."/>
            <person name="Larson L."/>
            <person name="Mehta T."/>
            <person name="Neiman D."/>
            <person name="Park D."/>
            <person name="Pearson M."/>
            <person name="Richards J."/>
            <person name="Roberts A."/>
            <person name="Saif S."/>
            <person name="Shea T."/>
            <person name="Shenoy N."/>
            <person name="Sisk P."/>
            <person name="Stolte C."/>
            <person name="Sykes S."/>
            <person name="Walk T."/>
            <person name="White J."/>
            <person name="Yandava C."/>
            <person name="Haas B."/>
            <person name="Nusbaum C."/>
            <person name="Birren B."/>
        </authorList>
    </citation>
    <scope>NUCLEOTIDE SEQUENCE [LARGE SCALE GENOMIC DNA]</scope>
    <source>
        <strain evidence="2">RMSCC 757 / Silveira</strain>
    </source>
</reference>
<keyword evidence="2" id="KW-1185">Reference proteome</keyword>
<protein>
    <submittedName>
        <fullName evidence="1">Predicted protein</fullName>
    </submittedName>
</protein>
<dbReference type="SUPFAM" id="SSF141571">
    <property type="entry name" value="Pentapeptide repeat-like"/>
    <property type="match status" value="1"/>
</dbReference>
<dbReference type="HOGENOM" id="CLU_1578378_0_0_1"/>
<name>E9DJX3_COCPS</name>
<dbReference type="VEuPathDB" id="FungiDB:CPSG_10122"/>
<dbReference type="Gene3D" id="2.160.20.80">
    <property type="entry name" value="E3 ubiquitin-protein ligase SopA"/>
    <property type="match status" value="1"/>
</dbReference>
<proteinExistence type="predicted"/>
<dbReference type="VEuPathDB" id="FungiDB:D8B26_005353"/>
<accession>E9DJX3</accession>
<gene>
    <name evidence="1" type="ORF">CPSG_10122</name>
</gene>